<evidence type="ECO:0000256" key="1">
    <source>
        <dbReference type="ARBA" id="ARBA00004196"/>
    </source>
</evidence>
<evidence type="ECO:0000313" key="6">
    <source>
        <dbReference type="EMBL" id="VAX05062.1"/>
    </source>
</evidence>
<dbReference type="GO" id="GO:0030313">
    <property type="term" value="C:cell envelope"/>
    <property type="evidence" value="ECO:0007669"/>
    <property type="project" value="UniProtKB-SubCell"/>
</dbReference>
<gene>
    <name evidence="6" type="ORF">MNBD_GAMMA19-1268</name>
</gene>
<evidence type="ECO:0000259" key="5">
    <source>
        <dbReference type="PROSITE" id="PS51352"/>
    </source>
</evidence>
<dbReference type="GO" id="GO:0016491">
    <property type="term" value="F:oxidoreductase activity"/>
    <property type="evidence" value="ECO:0007669"/>
    <property type="project" value="InterPro"/>
</dbReference>
<keyword evidence="4" id="KW-0676">Redox-active center</keyword>
<keyword evidence="2" id="KW-0201">Cytochrome c-type biogenesis</keyword>
<dbReference type="GO" id="GO:0016209">
    <property type="term" value="F:antioxidant activity"/>
    <property type="evidence" value="ECO:0007669"/>
    <property type="project" value="InterPro"/>
</dbReference>
<dbReference type="EMBL" id="UOFV01000512">
    <property type="protein sequence ID" value="VAX05062.1"/>
    <property type="molecule type" value="Genomic_DNA"/>
</dbReference>
<evidence type="ECO:0000256" key="4">
    <source>
        <dbReference type="ARBA" id="ARBA00023284"/>
    </source>
</evidence>
<accession>A0A3B1AMU1</accession>
<dbReference type="InterPro" id="IPR050553">
    <property type="entry name" value="Thioredoxin_ResA/DsbE_sf"/>
</dbReference>
<feature type="domain" description="Thioredoxin" evidence="5">
    <location>
        <begin position="35"/>
        <end position="180"/>
    </location>
</feature>
<evidence type="ECO:0000256" key="2">
    <source>
        <dbReference type="ARBA" id="ARBA00022748"/>
    </source>
</evidence>
<evidence type="ECO:0000256" key="3">
    <source>
        <dbReference type="ARBA" id="ARBA00023157"/>
    </source>
</evidence>
<dbReference type="CDD" id="cd02966">
    <property type="entry name" value="TlpA_like_family"/>
    <property type="match status" value="1"/>
</dbReference>
<name>A0A3B1AMU1_9ZZZZ</name>
<keyword evidence="3" id="KW-1015">Disulfide bond</keyword>
<organism evidence="6">
    <name type="scientific">hydrothermal vent metagenome</name>
    <dbReference type="NCBI Taxonomy" id="652676"/>
    <lineage>
        <taxon>unclassified sequences</taxon>
        <taxon>metagenomes</taxon>
        <taxon>ecological metagenomes</taxon>
    </lineage>
</organism>
<protein>
    <submittedName>
        <fullName evidence="6">Thiol:disulfide oxidoreductase related to ResA</fullName>
    </submittedName>
</protein>
<dbReference type="PANTHER" id="PTHR42852:SF6">
    <property type="entry name" value="THIOL:DISULFIDE INTERCHANGE PROTEIN DSBE"/>
    <property type="match status" value="1"/>
</dbReference>
<dbReference type="AlphaFoldDB" id="A0A3B1AMU1"/>
<dbReference type="InterPro" id="IPR013766">
    <property type="entry name" value="Thioredoxin_domain"/>
</dbReference>
<dbReference type="InterPro" id="IPR000866">
    <property type="entry name" value="AhpC/TSA"/>
</dbReference>
<dbReference type="GO" id="GO:0017004">
    <property type="term" value="P:cytochrome complex assembly"/>
    <property type="evidence" value="ECO:0007669"/>
    <property type="project" value="UniProtKB-KW"/>
</dbReference>
<dbReference type="Pfam" id="PF00578">
    <property type="entry name" value="AhpC-TSA"/>
    <property type="match status" value="1"/>
</dbReference>
<comment type="subcellular location">
    <subcellularLocation>
        <location evidence="1">Cell envelope</location>
    </subcellularLocation>
</comment>
<reference evidence="6" key="1">
    <citation type="submission" date="2018-06" db="EMBL/GenBank/DDBJ databases">
        <authorList>
            <person name="Zhirakovskaya E."/>
        </authorList>
    </citation>
    <scope>NUCLEOTIDE SEQUENCE</scope>
</reference>
<proteinExistence type="predicted"/>
<dbReference type="SUPFAM" id="SSF52833">
    <property type="entry name" value="Thioredoxin-like"/>
    <property type="match status" value="1"/>
</dbReference>
<dbReference type="InterPro" id="IPR036249">
    <property type="entry name" value="Thioredoxin-like_sf"/>
</dbReference>
<dbReference type="PROSITE" id="PS51352">
    <property type="entry name" value="THIOREDOXIN_2"/>
    <property type="match status" value="1"/>
</dbReference>
<dbReference type="PANTHER" id="PTHR42852">
    <property type="entry name" value="THIOL:DISULFIDE INTERCHANGE PROTEIN DSBE"/>
    <property type="match status" value="1"/>
</dbReference>
<dbReference type="Gene3D" id="3.40.30.10">
    <property type="entry name" value="Glutaredoxin"/>
    <property type="match status" value="1"/>
</dbReference>
<sequence length="180" mass="20239">MKKLISRLLLCGTCFLIPCYATADPFVAMKIKPFSDTKTPALNFTLKHLDGTTANLQDFSGKVVLLNFWATWCLPCIQEMPDMEKLWREYKDAGLVVLGVSNDDAGKRKRVETFINRVNLSFPILLDPESTVSELYNVSAIPVSYLIDRNGVLLAKIVGVREWASPEAFTLMEHLLQPQS</sequence>